<comment type="caution">
    <text evidence="1">The sequence shown here is derived from an EMBL/GenBank/DDBJ whole genome shotgun (WGS) entry which is preliminary data.</text>
</comment>
<sequence>MEGVVSGRKMYWKKRNGYQRLDGYGWGFGRKKKVERVTLGSTTQRKKRFRWKIKIKPKLKLFKFSSPKKLLTSIRDGYVKMMLGLANSRVFASGGVGGFAYGGGAIDSGFRSAPLKEYDEKMIIEIYKSLMIKGQLVPRDALKTSEAVVSSV</sequence>
<dbReference type="EMBL" id="JABWDY010030069">
    <property type="protein sequence ID" value="KAF5185916.1"/>
    <property type="molecule type" value="Genomic_DNA"/>
</dbReference>
<dbReference type="PANTHER" id="PTHR33702">
    <property type="entry name" value="BNAA09G40010D PROTEIN"/>
    <property type="match status" value="1"/>
</dbReference>
<evidence type="ECO:0000313" key="2">
    <source>
        <dbReference type="Proteomes" id="UP000554482"/>
    </source>
</evidence>
<gene>
    <name evidence="1" type="ORF">FRX31_024497</name>
</gene>
<name>A0A7J6VLA0_THATH</name>
<organism evidence="1 2">
    <name type="scientific">Thalictrum thalictroides</name>
    <name type="common">Rue-anemone</name>
    <name type="synonym">Anemone thalictroides</name>
    <dbReference type="NCBI Taxonomy" id="46969"/>
    <lineage>
        <taxon>Eukaryota</taxon>
        <taxon>Viridiplantae</taxon>
        <taxon>Streptophyta</taxon>
        <taxon>Embryophyta</taxon>
        <taxon>Tracheophyta</taxon>
        <taxon>Spermatophyta</taxon>
        <taxon>Magnoliopsida</taxon>
        <taxon>Ranunculales</taxon>
        <taxon>Ranunculaceae</taxon>
        <taxon>Thalictroideae</taxon>
        <taxon>Thalictrum</taxon>
    </lineage>
</organism>
<evidence type="ECO:0000313" key="1">
    <source>
        <dbReference type="EMBL" id="KAF5185916.1"/>
    </source>
</evidence>
<protein>
    <submittedName>
        <fullName evidence="1">Uncharacterized protein</fullName>
    </submittedName>
</protein>
<dbReference type="AlphaFoldDB" id="A0A7J6VLA0"/>
<dbReference type="Proteomes" id="UP000554482">
    <property type="component" value="Unassembled WGS sequence"/>
</dbReference>
<keyword evidence="2" id="KW-1185">Reference proteome</keyword>
<accession>A0A7J6VLA0</accession>
<proteinExistence type="predicted"/>
<reference evidence="1 2" key="1">
    <citation type="submission" date="2020-06" db="EMBL/GenBank/DDBJ databases">
        <title>Transcriptomic and genomic resources for Thalictrum thalictroides and T. hernandezii: Facilitating candidate gene discovery in an emerging model plant lineage.</title>
        <authorList>
            <person name="Arias T."/>
            <person name="Riano-Pachon D.M."/>
            <person name="Di Stilio V.S."/>
        </authorList>
    </citation>
    <scope>NUCLEOTIDE SEQUENCE [LARGE SCALE GENOMIC DNA]</scope>
    <source>
        <strain evidence="2">cv. WT478/WT964</strain>
        <tissue evidence="1">Leaves</tissue>
    </source>
</reference>
<dbReference type="PANTHER" id="PTHR33702:SF5">
    <property type="entry name" value="OS01G0308600 PROTEIN"/>
    <property type="match status" value="1"/>
</dbReference>
<dbReference type="OrthoDB" id="1898021at2759"/>